<dbReference type="Proteomes" id="UP000321820">
    <property type="component" value="Chromosome"/>
</dbReference>
<evidence type="ECO:0000313" key="2">
    <source>
        <dbReference type="Proteomes" id="UP000321820"/>
    </source>
</evidence>
<accession>A0A5B9ECB2</accession>
<reference evidence="1 2" key="1">
    <citation type="submission" date="2019-08" db="EMBL/GenBank/DDBJ databases">
        <title>Complete genome sequence of Terriglobus albidus strain ORNL.</title>
        <authorList>
            <person name="Podar M."/>
        </authorList>
    </citation>
    <scope>NUCLEOTIDE SEQUENCE [LARGE SCALE GENOMIC DNA]</scope>
    <source>
        <strain evidence="1 2">ORNL</strain>
    </source>
</reference>
<protein>
    <submittedName>
        <fullName evidence="1">Response regulator transcription factor</fullName>
    </submittedName>
</protein>
<gene>
    <name evidence="1" type="ORF">FTW19_12545</name>
</gene>
<dbReference type="Gene3D" id="3.40.50.2300">
    <property type="match status" value="1"/>
</dbReference>
<organism evidence="1 2">
    <name type="scientific">Terriglobus albidus</name>
    <dbReference type="NCBI Taxonomy" id="1592106"/>
    <lineage>
        <taxon>Bacteria</taxon>
        <taxon>Pseudomonadati</taxon>
        <taxon>Acidobacteriota</taxon>
        <taxon>Terriglobia</taxon>
        <taxon>Terriglobales</taxon>
        <taxon>Acidobacteriaceae</taxon>
        <taxon>Terriglobus</taxon>
    </lineage>
</organism>
<dbReference type="AlphaFoldDB" id="A0A5B9ECB2"/>
<proteinExistence type="predicted"/>
<keyword evidence="2" id="KW-1185">Reference proteome</keyword>
<dbReference type="OrthoDB" id="121327at2"/>
<dbReference type="InterPro" id="IPR011006">
    <property type="entry name" value="CheY-like_superfamily"/>
</dbReference>
<evidence type="ECO:0000313" key="1">
    <source>
        <dbReference type="EMBL" id="QEE28755.1"/>
    </source>
</evidence>
<dbReference type="KEGG" id="talb:FTW19_12545"/>
<dbReference type="EMBL" id="CP042806">
    <property type="protein sequence ID" value="QEE28755.1"/>
    <property type="molecule type" value="Genomic_DNA"/>
</dbReference>
<name>A0A5B9ECB2_9BACT</name>
<sequence length="122" mass="14092">MDSPQRKTILHVCRRDMLRPLRDQILRLSGYEVDSFMSVDEGRSSFWQKQYDLVLIDVEGERGVPEAEALCAELRAAQPEQLIAFVCNWRVAMMTDCPDEILRMEFDPASFVEGVKEIVKPE</sequence>
<dbReference type="SUPFAM" id="SSF52172">
    <property type="entry name" value="CheY-like"/>
    <property type="match status" value="1"/>
</dbReference>